<comment type="caution">
    <text evidence="1">The sequence shown here is derived from an EMBL/GenBank/DDBJ whole genome shotgun (WGS) entry which is preliminary data.</text>
</comment>
<dbReference type="AlphaFoldDB" id="A0AA38CGZ4"/>
<feature type="non-terminal residue" evidence="1">
    <location>
        <position position="53"/>
    </location>
</feature>
<sequence>ARNAENVSGNACAVSGNGTGVSGNVFCVSPPYRPCETFPKRFYPETPPYPAFP</sequence>
<dbReference type="Proteomes" id="UP000824469">
    <property type="component" value="Unassembled WGS sequence"/>
</dbReference>
<feature type="non-terminal residue" evidence="1">
    <location>
        <position position="1"/>
    </location>
</feature>
<proteinExistence type="predicted"/>
<evidence type="ECO:0000313" key="1">
    <source>
        <dbReference type="EMBL" id="KAH9300380.1"/>
    </source>
</evidence>
<reference evidence="1 2" key="1">
    <citation type="journal article" date="2021" name="Nat. Plants">
        <title>The Taxus genome provides insights into paclitaxel biosynthesis.</title>
        <authorList>
            <person name="Xiong X."/>
            <person name="Gou J."/>
            <person name="Liao Q."/>
            <person name="Li Y."/>
            <person name="Zhou Q."/>
            <person name="Bi G."/>
            <person name="Li C."/>
            <person name="Du R."/>
            <person name="Wang X."/>
            <person name="Sun T."/>
            <person name="Guo L."/>
            <person name="Liang H."/>
            <person name="Lu P."/>
            <person name="Wu Y."/>
            <person name="Zhang Z."/>
            <person name="Ro D.K."/>
            <person name="Shang Y."/>
            <person name="Huang S."/>
            <person name="Yan J."/>
        </authorList>
    </citation>
    <scope>NUCLEOTIDE SEQUENCE [LARGE SCALE GENOMIC DNA]</scope>
    <source>
        <strain evidence="1">Ta-2019</strain>
    </source>
</reference>
<name>A0AA38CGZ4_TAXCH</name>
<evidence type="ECO:0000313" key="2">
    <source>
        <dbReference type="Proteomes" id="UP000824469"/>
    </source>
</evidence>
<gene>
    <name evidence="1" type="ORF">KI387_011963</name>
</gene>
<protein>
    <submittedName>
        <fullName evidence="1">Uncharacterized protein</fullName>
    </submittedName>
</protein>
<keyword evidence="2" id="KW-1185">Reference proteome</keyword>
<dbReference type="EMBL" id="JAHRHJ020000009">
    <property type="protein sequence ID" value="KAH9300380.1"/>
    <property type="molecule type" value="Genomic_DNA"/>
</dbReference>
<organism evidence="1 2">
    <name type="scientific">Taxus chinensis</name>
    <name type="common">Chinese yew</name>
    <name type="synonym">Taxus wallichiana var. chinensis</name>
    <dbReference type="NCBI Taxonomy" id="29808"/>
    <lineage>
        <taxon>Eukaryota</taxon>
        <taxon>Viridiplantae</taxon>
        <taxon>Streptophyta</taxon>
        <taxon>Embryophyta</taxon>
        <taxon>Tracheophyta</taxon>
        <taxon>Spermatophyta</taxon>
        <taxon>Pinopsida</taxon>
        <taxon>Pinidae</taxon>
        <taxon>Conifers II</taxon>
        <taxon>Cupressales</taxon>
        <taxon>Taxaceae</taxon>
        <taxon>Taxus</taxon>
    </lineage>
</organism>
<accession>A0AA38CGZ4</accession>